<dbReference type="AlphaFoldDB" id="A0A224Y7K4"/>
<dbReference type="EMBL" id="GFPF01002430">
    <property type="protein sequence ID" value="MAA13576.1"/>
    <property type="molecule type" value="Transcribed_RNA"/>
</dbReference>
<accession>A0A224Y7K4</accession>
<name>A0A224Y7K4_9ACAR</name>
<organism evidence="1">
    <name type="scientific">Rhipicephalus zambeziensis</name>
    <dbReference type="NCBI Taxonomy" id="60191"/>
    <lineage>
        <taxon>Eukaryota</taxon>
        <taxon>Metazoa</taxon>
        <taxon>Ecdysozoa</taxon>
        <taxon>Arthropoda</taxon>
        <taxon>Chelicerata</taxon>
        <taxon>Arachnida</taxon>
        <taxon>Acari</taxon>
        <taxon>Parasitiformes</taxon>
        <taxon>Ixodida</taxon>
        <taxon>Ixodoidea</taxon>
        <taxon>Ixodidae</taxon>
        <taxon>Rhipicephalinae</taxon>
        <taxon>Rhipicephalus</taxon>
        <taxon>Rhipicephalus</taxon>
    </lineage>
</organism>
<reference evidence="1" key="1">
    <citation type="journal article" date="2017" name="Parasit. Vectors">
        <title>Sialotranscriptomics of Rhipicephalus zambeziensis reveals intricate expression profiles of secretory proteins and suggests tight temporal transcriptional regulation during blood-feeding.</title>
        <authorList>
            <person name="de Castro M.H."/>
            <person name="de Klerk D."/>
            <person name="Pienaar R."/>
            <person name="Rees D.J.G."/>
            <person name="Mans B.J."/>
        </authorList>
    </citation>
    <scope>NUCLEOTIDE SEQUENCE</scope>
    <source>
        <tissue evidence="1">Salivary glands</tissue>
    </source>
</reference>
<sequence length="117" mass="13497">MQCRHQESGGEHFCKTKCCFCIHIYVHPISCMDQNEHKYGQSKAVFRCNHPEVSWHKGRQILCATESIIIDHTAFIHSSFTIVQLPQLPSLNNHKFECSKKLHSIPVPQFLHSSILL</sequence>
<evidence type="ECO:0000313" key="1">
    <source>
        <dbReference type="EMBL" id="MAA13576.1"/>
    </source>
</evidence>
<protein>
    <submittedName>
        <fullName evidence="1">Uncharacterized protein</fullName>
    </submittedName>
</protein>
<proteinExistence type="predicted"/>